<sequence length="342" mass="37837">MVLLIGLVGIALEYFLVIFLPTALILSYLYLASLRAYLEGGSRGFKLAVLLGVILSWLAAMPGPLVFIGAYLTSLFLFSLVWWPNFEHSKTWRGKLEEFLDFIKRPKERFFEGCRTFSGCVLRFTASWPAPATIASTLQGFLAPLVLFATGYAINTNVEIPEFIKEKPYSEKIASAMRIIMTLIAWAYAVMNILKNLLLPHWVLVQEYIIAGETSKLPLTARLLAILFGKTAAYVYGALVVILAVYTAYRIYQLLSRVVGGPHTFTALAPVIGYALAANKLGEPMTSIGYALGMTIALKGIDLSGTGRFLLKLERFVIRLGRALLEYDVPLGPLARLLGVKR</sequence>
<evidence type="ECO:0000313" key="2">
    <source>
        <dbReference type="EMBL" id="UXD22877.1"/>
    </source>
</evidence>
<feature type="transmembrane region" description="Helical" evidence="1">
    <location>
        <begin position="223"/>
        <end position="246"/>
    </location>
</feature>
<keyword evidence="3" id="KW-1185">Reference proteome</keyword>
<protein>
    <submittedName>
        <fullName evidence="2">Uncharacterized protein</fullName>
    </submittedName>
</protein>
<dbReference type="KEGG" id="ipc:IPA_09155"/>
<reference evidence="2" key="1">
    <citation type="submission" date="2013-11" db="EMBL/GenBank/DDBJ databases">
        <title>Comparative genomics of Ignicoccus.</title>
        <authorList>
            <person name="Podar M."/>
        </authorList>
    </citation>
    <scope>NUCLEOTIDE SEQUENCE</scope>
    <source>
        <strain evidence="2">DSM 13166</strain>
    </source>
</reference>
<accession>A0A977PLB5</accession>
<feature type="transmembrane region" description="Helical" evidence="1">
    <location>
        <begin position="258"/>
        <end position="276"/>
    </location>
</feature>
<proteinExistence type="predicted"/>
<dbReference type="AlphaFoldDB" id="A0A977PLB5"/>
<feature type="transmembrane region" description="Helical" evidence="1">
    <location>
        <begin position="175"/>
        <end position="194"/>
    </location>
</feature>
<keyword evidence="1" id="KW-0812">Transmembrane</keyword>
<name>A0A977PLB5_9CREN</name>
<keyword evidence="1" id="KW-0472">Membrane</keyword>
<feature type="transmembrane region" description="Helical" evidence="1">
    <location>
        <begin position="43"/>
        <end position="60"/>
    </location>
</feature>
<feature type="transmembrane region" description="Helical" evidence="1">
    <location>
        <begin position="288"/>
        <end position="311"/>
    </location>
</feature>
<keyword evidence="1" id="KW-1133">Transmembrane helix</keyword>
<gene>
    <name evidence="2" type="ORF">IPA_09155</name>
</gene>
<organism evidence="2 3">
    <name type="scientific">Ignicoccus pacificus DSM 13166</name>
    <dbReference type="NCBI Taxonomy" id="940294"/>
    <lineage>
        <taxon>Archaea</taxon>
        <taxon>Thermoproteota</taxon>
        <taxon>Thermoprotei</taxon>
        <taxon>Desulfurococcales</taxon>
        <taxon>Desulfurococcaceae</taxon>
        <taxon>Ignicoccus</taxon>
    </lineage>
</organism>
<feature type="transmembrane region" description="Helical" evidence="1">
    <location>
        <begin position="6"/>
        <end position="31"/>
    </location>
</feature>
<dbReference type="Proteomes" id="UP001063698">
    <property type="component" value="Chromosome"/>
</dbReference>
<evidence type="ECO:0000256" key="1">
    <source>
        <dbReference type="SAM" id="Phobius"/>
    </source>
</evidence>
<evidence type="ECO:0000313" key="3">
    <source>
        <dbReference type="Proteomes" id="UP001063698"/>
    </source>
</evidence>
<dbReference type="EMBL" id="CP006868">
    <property type="protein sequence ID" value="UXD22877.1"/>
    <property type="molecule type" value="Genomic_DNA"/>
</dbReference>
<feature type="transmembrane region" description="Helical" evidence="1">
    <location>
        <begin position="66"/>
        <end position="83"/>
    </location>
</feature>